<comment type="caution">
    <text evidence="2">The sequence shown here is derived from an EMBL/GenBank/DDBJ whole genome shotgun (WGS) entry which is preliminary data.</text>
</comment>
<organism evidence="2 3">
    <name type="scientific">Halocatena marina</name>
    <dbReference type="NCBI Taxonomy" id="2934937"/>
    <lineage>
        <taxon>Archaea</taxon>
        <taxon>Methanobacteriati</taxon>
        <taxon>Methanobacteriota</taxon>
        <taxon>Stenosarchaea group</taxon>
        <taxon>Halobacteria</taxon>
        <taxon>Halobacteriales</taxon>
        <taxon>Natronomonadaceae</taxon>
        <taxon>Halocatena</taxon>
    </lineage>
</organism>
<dbReference type="Proteomes" id="UP001596417">
    <property type="component" value="Unassembled WGS sequence"/>
</dbReference>
<proteinExistence type="predicted"/>
<sequence length="60" mass="6185">MVGLLVVVASVGSVSAIATHDSESFVTNDVTEANSDAIDATMDVGGMRPSSPSRRILRGH</sequence>
<keyword evidence="3" id="KW-1185">Reference proteome</keyword>
<protein>
    <submittedName>
        <fullName evidence="2">Uncharacterized protein</fullName>
    </submittedName>
</protein>
<name>A0ABD5YPX9_9EURY</name>
<evidence type="ECO:0000256" key="1">
    <source>
        <dbReference type="SAM" id="MobiDB-lite"/>
    </source>
</evidence>
<reference evidence="2 3" key="1">
    <citation type="journal article" date="2019" name="Int. J. Syst. Evol. Microbiol.">
        <title>The Global Catalogue of Microorganisms (GCM) 10K type strain sequencing project: providing services to taxonomists for standard genome sequencing and annotation.</title>
        <authorList>
            <consortium name="The Broad Institute Genomics Platform"/>
            <consortium name="The Broad Institute Genome Sequencing Center for Infectious Disease"/>
            <person name="Wu L."/>
            <person name="Ma J."/>
        </authorList>
    </citation>
    <scope>NUCLEOTIDE SEQUENCE [LARGE SCALE GENOMIC DNA]</scope>
    <source>
        <strain evidence="2 3">RDMS1</strain>
    </source>
</reference>
<dbReference type="EMBL" id="JBHTAX010000001">
    <property type="protein sequence ID" value="MFC7190942.1"/>
    <property type="molecule type" value="Genomic_DNA"/>
</dbReference>
<accession>A0ABD5YPX9</accession>
<feature type="region of interest" description="Disordered" evidence="1">
    <location>
        <begin position="41"/>
        <end position="60"/>
    </location>
</feature>
<evidence type="ECO:0000313" key="2">
    <source>
        <dbReference type="EMBL" id="MFC7190942.1"/>
    </source>
</evidence>
<dbReference type="AlphaFoldDB" id="A0ABD5YPX9"/>
<evidence type="ECO:0000313" key="3">
    <source>
        <dbReference type="Proteomes" id="UP001596417"/>
    </source>
</evidence>
<gene>
    <name evidence="2" type="ORF">ACFQL7_14670</name>
</gene>